<sequence>MAGKKPTRTRRRFLQAVGAASAIGLAGCTGGGGDSGNLNVDEGSGSGSSGGSSGGSSETTSASTTTSDLPTMEQGVEQWGQRLNSYAQEAGIDWRQFEGTELLMGMNEHPFTQTMKPLLPYFEELTGISVTFNTFPEDQLWQKLTLDFNSQNGKYDGMFLGLWPSARYHNANWVKDLNQYIEDSSLTDQEWLHMEDFPQSAIDALTYGDGALVALPFGIEAYGCVAIDQPTFETLGLSEPTTFPELRDAAKAIHESDEVDRAGICSRASSTPLSTANWATTFKSYGADWIDREAKEATLNSDAGIASLEMFADMMGNYGPGDIGTYDWYKSNQAFGNGQVGIAYHTPAAAGVFTTEQYDRTKFLPPLEGPDGDVVASTWEWALGISQFSENPKATWLFLQWALSRPANLMQSSRQWQGHAPYGHARSGWIFDQDAYQQTGQSESWINAHNTGMEAVPSSPPPVPLDTPQNMDMMSEAAIAMNAAVTGTKSAEKALNDAAPKITEFAKQIPDAYL</sequence>
<keyword evidence="3" id="KW-1185">Reference proteome</keyword>
<dbReference type="SUPFAM" id="SSF53850">
    <property type="entry name" value="Periplasmic binding protein-like II"/>
    <property type="match status" value="1"/>
</dbReference>
<feature type="compositionally biased region" description="Low complexity" evidence="1">
    <location>
        <begin position="55"/>
        <end position="67"/>
    </location>
</feature>
<reference evidence="2 3" key="1">
    <citation type="submission" date="2018-01" db="EMBL/GenBank/DDBJ databases">
        <title>Complete genome sequence of Salinigranum rubrum GX10T, an extremely halophilic archaeon isolated from a marine solar saltern.</title>
        <authorList>
            <person name="Han S."/>
        </authorList>
    </citation>
    <scope>NUCLEOTIDE SEQUENCE [LARGE SCALE GENOMIC DNA]</scope>
    <source>
        <strain evidence="2 3">GX10</strain>
    </source>
</reference>
<dbReference type="AlphaFoldDB" id="A0A2I8VFZ4"/>
<dbReference type="InterPro" id="IPR050490">
    <property type="entry name" value="Bact_solute-bd_prot1"/>
</dbReference>
<dbReference type="Gene3D" id="3.40.190.10">
    <property type="entry name" value="Periplasmic binding protein-like II"/>
    <property type="match status" value="2"/>
</dbReference>
<name>A0A2I8VFZ4_9EURY</name>
<dbReference type="PROSITE" id="PS51318">
    <property type="entry name" value="TAT"/>
    <property type="match status" value="1"/>
</dbReference>
<protein>
    <recommendedName>
        <fullName evidence="4">Sugar ABC transporter substrate-binding protein</fullName>
    </recommendedName>
</protein>
<gene>
    <name evidence="2" type="ORF">C2R22_03455</name>
</gene>
<dbReference type="InterPro" id="IPR006059">
    <property type="entry name" value="SBP"/>
</dbReference>
<dbReference type="PANTHER" id="PTHR43649">
    <property type="entry name" value="ARABINOSE-BINDING PROTEIN-RELATED"/>
    <property type="match status" value="1"/>
</dbReference>
<dbReference type="PROSITE" id="PS51257">
    <property type="entry name" value="PROKAR_LIPOPROTEIN"/>
    <property type="match status" value="1"/>
</dbReference>
<evidence type="ECO:0000313" key="2">
    <source>
        <dbReference type="EMBL" id="AUV80831.1"/>
    </source>
</evidence>
<accession>A0A2I8VFZ4</accession>
<feature type="compositionally biased region" description="Gly residues" evidence="1">
    <location>
        <begin position="44"/>
        <end position="54"/>
    </location>
</feature>
<dbReference type="EMBL" id="CP026309">
    <property type="protein sequence ID" value="AUV80831.1"/>
    <property type="molecule type" value="Genomic_DNA"/>
</dbReference>
<dbReference type="PANTHER" id="PTHR43649:SF12">
    <property type="entry name" value="DIACETYLCHITOBIOSE BINDING PROTEIN DASA"/>
    <property type="match status" value="1"/>
</dbReference>
<evidence type="ECO:0000313" key="3">
    <source>
        <dbReference type="Proteomes" id="UP000236584"/>
    </source>
</evidence>
<evidence type="ECO:0008006" key="4">
    <source>
        <dbReference type="Google" id="ProtNLM"/>
    </source>
</evidence>
<dbReference type="Pfam" id="PF01547">
    <property type="entry name" value="SBP_bac_1"/>
    <property type="match status" value="1"/>
</dbReference>
<dbReference type="Proteomes" id="UP000236584">
    <property type="component" value="Chromosome"/>
</dbReference>
<feature type="region of interest" description="Disordered" evidence="1">
    <location>
        <begin position="24"/>
        <end position="71"/>
    </location>
</feature>
<dbReference type="KEGG" id="srub:C2R22_03455"/>
<dbReference type="RefSeq" id="WP_103424518.1">
    <property type="nucleotide sequence ID" value="NZ_CP026309.1"/>
</dbReference>
<evidence type="ECO:0000256" key="1">
    <source>
        <dbReference type="SAM" id="MobiDB-lite"/>
    </source>
</evidence>
<proteinExistence type="predicted"/>
<organism evidence="2 3">
    <name type="scientific">Salinigranum rubrum</name>
    <dbReference type="NCBI Taxonomy" id="755307"/>
    <lineage>
        <taxon>Archaea</taxon>
        <taxon>Methanobacteriati</taxon>
        <taxon>Methanobacteriota</taxon>
        <taxon>Stenosarchaea group</taxon>
        <taxon>Halobacteria</taxon>
        <taxon>Halobacteriales</taxon>
        <taxon>Haloferacaceae</taxon>
        <taxon>Salinigranum</taxon>
    </lineage>
</organism>
<dbReference type="InterPro" id="IPR006311">
    <property type="entry name" value="TAT_signal"/>
</dbReference>
<dbReference type="GeneID" id="35591114"/>
<dbReference type="OrthoDB" id="18034at2157"/>